<proteinExistence type="predicted"/>
<keyword evidence="3" id="KW-1185">Reference proteome</keyword>
<dbReference type="Proteomes" id="UP000053424">
    <property type="component" value="Unassembled WGS sequence"/>
</dbReference>
<name>A0A0C2Z6E8_HEBCY</name>
<organism evidence="2 3">
    <name type="scientific">Hebeloma cylindrosporum</name>
    <dbReference type="NCBI Taxonomy" id="76867"/>
    <lineage>
        <taxon>Eukaryota</taxon>
        <taxon>Fungi</taxon>
        <taxon>Dikarya</taxon>
        <taxon>Basidiomycota</taxon>
        <taxon>Agaricomycotina</taxon>
        <taxon>Agaricomycetes</taxon>
        <taxon>Agaricomycetidae</taxon>
        <taxon>Agaricales</taxon>
        <taxon>Agaricineae</taxon>
        <taxon>Hymenogastraceae</taxon>
        <taxon>Hebeloma</taxon>
    </lineage>
</organism>
<evidence type="ECO:0000313" key="3">
    <source>
        <dbReference type="Proteomes" id="UP000053424"/>
    </source>
</evidence>
<dbReference type="HOGENOM" id="CLU_1835394_0_0_1"/>
<protein>
    <submittedName>
        <fullName evidence="2">Uncharacterized protein</fullName>
    </submittedName>
</protein>
<reference evidence="2 3" key="1">
    <citation type="submission" date="2014-04" db="EMBL/GenBank/DDBJ databases">
        <authorList>
            <consortium name="DOE Joint Genome Institute"/>
            <person name="Kuo A."/>
            <person name="Gay G."/>
            <person name="Dore J."/>
            <person name="Kohler A."/>
            <person name="Nagy L.G."/>
            <person name="Floudas D."/>
            <person name="Copeland A."/>
            <person name="Barry K.W."/>
            <person name="Cichocki N."/>
            <person name="Veneault-Fourrey C."/>
            <person name="LaButti K."/>
            <person name="Lindquist E.A."/>
            <person name="Lipzen A."/>
            <person name="Lundell T."/>
            <person name="Morin E."/>
            <person name="Murat C."/>
            <person name="Sun H."/>
            <person name="Tunlid A."/>
            <person name="Henrissat B."/>
            <person name="Grigoriev I.V."/>
            <person name="Hibbett D.S."/>
            <person name="Martin F."/>
            <person name="Nordberg H.P."/>
            <person name="Cantor M.N."/>
            <person name="Hua S.X."/>
        </authorList>
    </citation>
    <scope>NUCLEOTIDE SEQUENCE [LARGE SCALE GENOMIC DNA]</scope>
    <source>
        <strain evidence="3">h7</strain>
    </source>
</reference>
<feature type="compositionally biased region" description="Polar residues" evidence="1">
    <location>
        <begin position="45"/>
        <end position="65"/>
    </location>
</feature>
<feature type="compositionally biased region" description="Basic and acidic residues" evidence="1">
    <location>
        <begin position="91"/>
        <end position="103"/>
    </location>
</feature>
<sequence length="140" mass="15351">MVDVVSSSSLIGFNTVSALKRFNDAVLELPSIEEGPIATTHDVLRQSSRPKTNLELQTKSDSIPPSANPPRARENAQAPVQAPPRRKKQKVASDKPHEDDFRKTKGRRGRLKLMAVEMPIDILLEISATSSPLTSFVSHA</sequence>
<evidence type="ECO:0000256" key="1">
    <source>
        <dbReference type="SAM" id="MobiDB-lite"/>
    </source>
</evidence>
<feature type="region of interest" description="Disordered" evidence="1">
    <location>
        <begin position="36"/>
        <end position="109"/>
    </location>
</feature>
<reference evidence="3" key="2">
    <citation type="submission" date="2015-01" db="EMBL/GenBank/DDBJ databases">
        <title>Evolutionary Origins and Diversification of the Mycorrhizal Mutualists.</title>
        <authorList>
            <consortium name="DOE Joint Genome Institute"/>
            <consortium name="Mycorrhizal Genomics Consortium"/>
            <person name="Kohler A."/>
            <person name="Kuo A."/>
            <person name="Nagy L.G."/>
            <person name="Floudas D."/>
            <person name="Copeland A."/>
            <person name="Barry K.W."/>
            <person name="Cichocki N."/>
            <person name="Veneault-Fourrey C."/>
            <person name="LaButti K."/>
            <person name="Lindquist E.A."/>
            <person name="Lipzen A."/>
            <person name="Lundell T."/>
            <person name="Morin E."/>
            <person name="Murat C."/>
            <person name="Riley R."/>
            <person name="Ohm R."/>
            <person name="Sun H."/>
            <person name="Tunlid A."/>
            <person name="Henrissat B."/>
            <person name="Grigoriev I.V."/>
            <person name="Hibbett D.S."/>
            <person name="Martin F."/>
        </authorList>
    </citation>
    <scope>NUCLEOTIDE SEQUENCE [LARGE SCALE GENOMIC DNA]</scope>
    <source>
        <strain evidence="3">h7</strain>
    </source>
</reference>
<gene>
    <name evidence="2" type="ORF">M413DRAFT_21088</name>
</gene>
<evidence type="ECO:0000313" key="2">
    <source>
        <dbReference type="EMBL" id="KIM48757.1"/>
    </source>
</evidence>
<accession>A0A0C2Z6E8</accession>
<dbReference type="AlphaFoldDB" id="A0A0C2Z6E8"/>
<dbReference type="EMBL" id="KN831768">
    <property type="protein sequence ID" value="KIM48757.1"/>
    <property type="molecule type" value="Genomic_DNA"/>
</dbReference>